<dbReference type="AlphaFoldDB" id="A0A066VMN5"/>
<dbReference type="SUPFAM" id="SSF51445">
    <property type="entry name" value="(Trans)glycosidases"/>
    <property type="match status" value="1"/>
</dbReference>
<dbReference type="OrthoDB" id="9971853at2759"/>
<feature type="compositionally biased region" description="Low complexity" evidence="4">
    <location>
        <begin position="651"/>
        <end position="667"/>
    </location>
</feature>
<proteinExistence type="inferred from homology"/>
<evidence type="ECO:0000259" key="6">
    <source>
        <dbReference type="Pfam" id="PF18564"/>
    </source>
</evidence>
<dbReference type="InterPro" id="IPR052066">
    <property type="entry name" value="Glycosphingolipid_Hydrolases"/>
</dbReference>
<gene>
    <name evidence="7" type="ORF">K437DRAFT_287570</name>
</gene>
<dbReference type="GO" id="GO:0000272">
    <property type="term" value="P:polysaccharide catabolic process"/>
    <property type="evidence" value="ECO:0007669"/>
    <property type="project" value="InterPro"/>
</dbReference>
<dbReference type="PANTHER" id="PTHR31308">
    <property type="match status" value="1"/>
</dbReference>
<dbReference type="InterPro" id="IPR013780">
    <property type="entry name" value="Glyco_hydro_b"/>
</dbReference>
<dbReference type="InParanoid" id="A0A066VMN5"/>
<feature type="compositionally biased region" description="Low complexity" evidence="4">
    <location>
        <begin position="859"/>
        <end position="880"/>
    </location>
</feature>
<protein>
    <submittedName>
        <fullName evidence="7">Glycoside hydrolase family 5 protein</fullName>
    </submittedName>
</protein>
<dbReference type="GO" id="GO:1904462">
    <property type="term" value="P:ergosteryl 3-beta-D-glucoside catabolic process"/>
    <property type="evidence" value="ECO:0007669"/>
    <property type="project" value="TreeGrafter"/>
</dbReference>
<reference evidence="7 8" key="1">
    <citation type="submission" date="2014-05" db="EMBL/GenBank/DDBJ databases">
        <title>Draft genome sequence of a rare smut relative, Tilletiaria anomala UBC 951.</title>
        <authorList>
            <consortium name="DOE Joint Genome Institute"/>
            <person name="Toome M."/>
            <person name="Kuo A."/>
            <person name="Henrissat B."/>
            <person name="Lipzen A."/>
            <person name="Tritt A."/>
            <person name="Yoshinaga Y."/>
            <person name="Zane M."/>
            <person name="Barry K."/>
            <person name="Grigoriev I.V."/>
            <person name="Spatafora J.W."/>
            <person name="Aimea M.C."/>
        </authorList>
    </citation>
    <scope>NUCLEOTIDE SEQUENCE [LARGE SCALE GENOMIC DNA]</scope>
    <source>
        <strain evidence="7 8">UBC 951</strain>
    </source>
</reference>
<evidence type="ECO:0000313" key="7">
    <source>
        <dbReference type="EMBL" id="KDN42741.1"/>
    </source>
</evidence>
<feature type="compositionally biased region" description="Low complexity" evidence="4">
    <location>
        <begin position="829"/>
        <end position="850"/>
    </location>
</feature>
<keyword evidence="2 7" id="KW-0378">Hydrolase</keyword>
<evidence type="ECO:0000256" key="4">
    <source>
        <dbReference type="SAM" id="MobiDB-lite"/>
    </source>
</evidence>
<dbReference type="InterPro" id="IPR041036">
    <property type="entry name" value="GH5_C"/>
</dbReference>
<dbReference type="STRING" id="1037660.A0A066VMN5"/>
<organism evidence="7 8">
    <name type="scientific">Tilletiaria anomala (strain ATCC 24038 / CBS 436.72 / UBC 951)</name>
    <dbReference type="NCBI Taxonomy" id="1037660"/>
    <lineage>
        <taxon>Eukaryota</taxon>
        <taxon>Fungi</taxon>
        <taxon>Dikarya</taxon>
        <taxon>Basidiomycota</taxon>
        <taxon>Ustilaginomycotina</taxon>
        <taxon>Exobasidiomycetes</taxon>
        <taxon>Georgefischeriales</taxon>
        <taxon>Tilletiariaceae</taxon>
        <taxon>Tilletiaria</taxon>
    </lineage>
</organism>
<dbReference type="GO" id="GO:0050295">
    <property type="term" value="F:steryl-beta-glucosidase activity"/>
    <property type="evidence" value="ECO:0007669"/>
    <property type="project" value="TreeGrafter"/>
</dbReference>
<name>A0A066VMN5_TILAU</name>
<accession>A0A066VMN5</accession>
<feature type="region of interest" description="Disordered" evidence="4">
    <location>
        <begin position="1"/>
        <end position="20"/>
    </location>
</feature>
<sequence length="985" mass="107552">MSSPTAAVASGPCSGRKVPAKSPLTGKQVLPYYLHASDAYFRDVHGRAVLLRGVNLSGSSKAPLGQSTFDDPKEFWEKAEHGGESFVGQPLQLEDGSADVHLARLCAWGFNCFRYVFTWEALEHEGPGKYDHEFMDYTVEVLRKVKAYGFRVFMDPHQDLFSRFTGGSGAPYWVLPACGIDHRNITATQAAFLQCEWPSPEEPDPQNFPKMLWATNYTRLAAATLSVFFFAGRDLAPRCVLDGKNIQDWLQEHFINACRELALHIHNAGDLEDICVIGWDSINEPNACYIGLDAIDVLPDKWLLKKGPMPTPLQSMHLGVGHKQVVQDWAFGALGPKKQKDVEVDPKGKSLWLTHDEDIARGGSRWGWERDAAWPLGTCPWAAHGVWDIETGQPLLRDYFKYYRGGSDSKDWRPVDFVEDYWLPFWRAYAKMVRSVHKEAILFVQPPVFEPPPKSMGEADLQSRACTSQHFYDGLTLITKHWNWFNADAVGLLRGKYRSVLFAVKVGQRAIRQSMRDQLGYLRTDTLTVLGKYPTLIGEIGVPFDMDDRKTYYGDNKGNGIGDYSQQTTALDVSLNACDGTNMLSFTAWNYDASNSHKFGDQWNGEDFSFWSQDDVKYSPSAATRTSMPAVLDAVRAADSASDKVDDSLATVQSKSLSSPSASSSSSIPDVLQPSRPPLTRTDSSALRLDGVAKETDGVHIPAITNGSRAAQAFCRPYPIATTGTPYELNFDIKTSSLSFALDLAADDARMDAEGKDLATEIFIPFIHYAADSVTGAASGNVSGSGQNSPFCTSRSRVNTLTNANGHLAAGTRKAPTVLSKSLDSLSLGPMPSLDSSSSTPSISSSSSSPQRNGMALYSSAQSTTTSSSLSLNNITTSDSSKGKLASSQQQSVRGRRASAATAISDACYASSKDEFSMALEVQVSAGSWDIEPGTQVLRWYLRDAAPGRHSLHLKRAGGPIALSQSASAFKLLVESASCMGSLIL</sequence>
<dbReference type="InterPro" id="IPR001547">
    <property type="entry name" value="Glyco_hydro_5"/>
</dbReference>
<dbReference type="OMA" id="NCEDAPG"/>
<evidence type="ECO:0000313" key="8">
    <source>
        <dbReference type="Proteomes" id="UP000027361"/>
    </source>
</evidence>
<dbReference type="Gene3D" id="2.60.40.1180">
    <property type="entry name" value="Golgi alpha-mannosidase II"/>
    <property type="match status" value="1"/>
</dbReference>
<evidence type="ECO:0000259" key="5">
    <source>
        <dbReference type="Pfam" id="PF00150"/>
    </source>
</evidence>
<feature type="region of interest" description="Disordered" evidence="4">
    <location>
        <begin position="651"/>
        <end position="685"/>
    </location>
</feature>
<dbReference type="PANTHER" id="PTHR31308:SF6">
    <property type="entry name" value="GLYCOSIDE HYDROLASE FAMILY 5 C-TERMINAL DOMAIN-CONTAINING PROTEIN"/>
    <property type="match status" value="1"/>
</dbReference>
<comment type="caution">
    <text evidence="7">The sequence shown here is derived from an EMBL/GenBank/DDBJ whole genome shotgun (WGS) entry which is preliminary data.</text>
</comment>
<feature type="domain" description="Glycoside hydrolase family 5" evidence="5">
    <location>
        <begin position="102"/>
        <end position="164"/>
    </location>
</feature>
<dbReference type="Pfam" id="PF00150">
    <property type="entry name" value="Cellulase"/>
    <property type="match status" value="1"/>
</dbReference>
<dbReference type="Gene3D" id="3.20.20.80">
    <property type="entry name" value="Glycosidases"/>
    <property type="match status" value="2"/>
</dbReference>
<keyword evidence="8" id="KW-1185">Reference proteome</keyword>
<dbReference type="InterPro" id="IPR017853">
    <property type="entry name" value="GH"/>
</dbReference>
<dbReference type="Proteomes" id="UP000027361">
    <property type="component" value="Unassembled WGS sequence"/>
</dbReference>
<dbReference type="HOGENOM" id="CLU_009024_0_0_1"/>
<dbReference type="Pfam" id="PF18564">
    <property type="entry name" value="Glyco_hydro_5_C"/>
    <property type="match status" value="1"/>
</dbReference>
<evidence type="ECO:0000256" key="1">
    <source>
        <dbReference type="ARBA" id="ARBA00005641"/>
    </source>
</evidence>
<feature type="domain" description="Glycoside hydrolase family 5 C-terminal" evidence="6">
    <location>
        <begin position="716"/>
        <end position="781"/>
    </location>
</feature>
<dbReference type="RefSeq" id="XP_013242165.1">
    <property type="nucleotide sequence ID" value="XM_013386711.1"/>
</dbReference>
<dbReference type="GeneID" id="25266974"/>
<comment type="similarity">
    <text evidence="1">Belongs to the glycosyl hydrolase 5 (cellulase A) family.</text>
</comment>
<dbReference type="EMBL" id="JMSN01000067">
    <property type="protein sequence ID" value="KDN42741.1"/>
    <property type="molecule type" value="Genomic_DNA"/>
</dbReference>
<evidence type="ECO:0000256" key="2">
    <source>
        <dbReference type="ARBA" id="ARBA00022801"/>
    </source>
</evidence>
<feature type="region of interest" description="Disordered" evidence="4">
    <location>
        <begin position="829"/>
        <end position="897"/>
    </location>
</feature>
<keyword evidence="3" id="KW-0326">Glycosidase</keyword>
<evidence type="ECO:0000256" key="3">
    <source>
        <dbReference type="ARBA" id="ARBA00023295"/>
    </source>
</evidence>